<organism evidence="3">
    <name type="scientific">Chlorella variabilis</name>
    <name type="common">Green alga</name>
    <dbReference type="NCBI Taxonomy" id="554065"/>
    <lineage>
        <taxon>Eukaryota</taxon>
        <taxon>Viridiplantae</taxon>
        <taxon>Chlorophyta</taxon>
        <taxon>core chlorophytes</taxon>
        <taxon>Trebouxiophyceae</taxon>
        <taxon>Chlorellales</taxon>
        <taxon>Chlorellaceae</taxon>
        <taxon>Chlorella clade</taxon>
        <taxon>Chlorella</taxon>
    </lineage>
</organism>
<dbReference type="STRING" id="554065.E1Z8Z6"/>
<dbReference type="OMA" id="NLWVVIT"/>
<evidence type="ECO:0000313" key="3">
    <source>
        <dbReference type="Proteomes" id="UP000008141"/>
    </source>
</evidence>
<dbReference type="KEGG" id="cvr:CHLNCDRAFT_21406"/>
<protein>
    <submittedName>
        <fullName evidence="2">Uncharacterized protein</fullName>
    </submittedName>
</protein>
<dbReference type="AlphaFoldDB" id="E1Z8Z6"/>
<dbReference type="RefSeq" id="XP_005849529.1">
    <property type="nucleotide sequence ID" value="XM_005849467.1"/>
</dbReference>
<dbReference type="FunCoup" id="E1Z8Z6">
    <property type="interactions" value="337"/>
</dbReference>
<dbReference type="GeneID" id="17357199"/>
<dbReference type="Pfam" id="PF09991">
    <property type="entry name" value="DUF2232"/>
    <property type="match status" value="1"/>
</dbReference>
<keyword evidence="1" id="KW-1133">Transmembrane helix</keyword>
<dbReference type="EMBL" id="GL433839">
    <property type="protein sequence ID" value="EFN57427.1"/>
    <property type="molecule type" value="Genomic_DNA"/>
</dbReference>
<dbReference type="PANTHER" id="PTHR37185">
    <property type="entry name" value="MEMBRANE PROTEIN"/>
    <property type="match status" value="1"/>
</dbReference>
<feature type="non-terminal residue" evidence="2">
    <location>
        <position position="1"/>
    </location>
</feature>
<dbReference type="OrthoDB" id="2019412at2759"/>
<reference evidence="2 3" key="1">
    <citation type="journal article" date="2010" name="Plant Cell">
        <title>The Chlorella variabilis NC64A genome reveals adaptation to photosymbiosis, coevolution with viruses, and cryptic sex.</title>
        <authorList>
            <person name="Blanc G."/>
            <person name="Duncan G."/>
            <person name="Agarkova I."/>
            <person name="Borodovsky M."/>
            <person name="Gurnon J."/>
            <person name="Kuo A."/>
            <person name="Lindquist E."/>
            <person name="Lucas S."/>
            <person name="Pangilinan J."/>
            <person name="Polle J."/>
            <person name="Salamov A."/>
            <person name="Terry A."/>
            <person name="Yamada T."/>
            <person name="Dunigan D.D."/>
            <person name="Grigoriev I.V."/>
            <person name="Claverie J.M."/>
            <person name="Van Etten J.L."/>
        </authorList>
    </citation>
    <scope>NUCLEOTIDE SEQUENCE [LARGE SCALE GENOMIC DNA]</scope>
    <source>
        <strain evidence="2 3">NC64A</strain>
    </source>
</reference>
<evidence type="ECO:0000256" key="1">
    <source>
        <dbReference type="SAM" id="Phobius"/>
    </source>
</evidence>
<dbReference type="InParanoid" id="E1Z8Z6"/>
<accession>E1Z8Z6</accession>
<dbReference type="InterPro" id="IPR018710">
    <property type="entry name" value="DUF2232"/>
</dbReference>
<dbReference type="Proteomes" id="UP000008141">
    <property type="component" value="Unassembled WGS sequence"/>
</dbReference>
<proteinExistence type="predicted"/>
<feature type="transmembrane region" description="Helical" evidence="1">
    <location>
        <begin position="152"/>
        <end position="173"/>
    </location>
</feature>
<feature type="transmembrane region" description="Helical" evidence="1">
    <location>
        <begin position="51"/>
        <end position="69"/>
    </location>
</feature>
<feature type="transmembrane region" description="Helical" evidence="1">
    <location>
        <begin position="75"/>
        <end position="91"/>
    </location>
</feature>
<name>E1Z8Z6_CHLVA</name>
<keyword evidence="1" id="KW-0812">Transmembrane</keyword>
<dbReference type="eggNOG" id="ENOG502QQ38">
    <property type="taxonomic scope" value="Eukaryota"/>
</dbReference>
<gene>
    <name evidence="2" type="ORF">CHLNCDRAFT_21406</name>
</gene>
<keyword evidence="3" id="KW-1185">Reference proteome</keyword>
<sequence>KTRQLVESAMLAAVTGLAYTVGNLLKLESYLAYILPLPVVLSALRSGPVPAVKTLTVTCLLLLILMGPVRATTYLLVYGVLSLSLAVCWALRLPWVVSIPLGALARIGGYLAYIALSSWVTNENLLMLMLNNVYALLDQLSALLGTTGSPPLLAVAIVLCSLLFVNSIMYVALSHVLYAIMLRGMGLELHGAPKSLERFIAGLPTT</sequence>
<dbReference type="PANTHER" id="PTHR37185:SF3">
    <property type="entry name" value="MEMBRANE PROTEIN"/>
    <property type="match status" value="1"/>
</dbReference>
<evidence type="ECO:0000313" key="2">
    <source>
        <dbReference type="EMBL" id="EFN57427.1"/>
    </source>
</evidence>
<keyword evidence="1" id="KW-0472">Membrane</keyword>